<accession>A0A979FQV3</accession>
<dbReference type="Gene3D" id="3.40.50.150">
    <property type="entry name" value="Vaccinia Virus protein VP39"/>
    <property type="match status" value="1"/>
</dbReference>
<evidence type="ECO:0000313" key="2">
    <source>
        <dbReference type="RefSeq" id="XP_047739491.1"/>
    </source>
</evidence>
<dbReference type="Pfam" id="PF13489">
    <property type="entry name" value="Methyltransf_23"/>
    <property type="match status" value="1"/>
</dbReference>
<dbReference type="GeneID" id="125178838"/>
<evidence type="ECO:0000313" key="1">
    <source>
        <dbReference type="Proteomes" id="UP000694843"/>
    </source>
</evidence>
<dbReference type="PANTHER" id="PTHR45445">
    <property type="match status" value="1"/>
</dbReference>
<dbReference type="OMA" id="EFENIWA"/>
<gene>
    <name evidence="2" type="primary">LOC125178838</name>
</gene>
<sequence length="292" mass="31961">MERTIGVVGWGVAALSTGVAGWALYKWCSLRRYIDNVATSKYSTESEVNKQLVHHYVDMENLVHLKELISPSADKYHERLAQLCSEACDKYGAGKLSVLDVGCSVGGACFHLSKHFSEVVGADTSFEMLAAGQHLKVYPEFVSVLSSEGGKHIKIYKIKVPDNCLRDNIEFVDMDVCSDFMKVGFNCVLVSNVLTDLQCPKIFLKNLAAVLPPKGILVIADPFLWPGGPEDKLNGDGSVKTSALLGRILGDSWTNKETTSMPLYIPQSERVALVASAEVSVWQRLPDSESSD</sequence>
<dbReference type="AlphaFoldDB" id="A0A979FQV3"/>
<dbReference type="OrthoDB" id="8300214at2759"/>
<reference evidence="2" key="1">
    <citation type="submission" date="2025-08" db="UniProtKB">
        <authorList>
            <consortium name="RefSeq"/>
        </authorList>
    </citation>
    <scope>IDENTIFICATION</scope>
    <source>
        <tissue evidence="2">Whole organism</tissue>
    </source>
</reference>
<dbReference type="PANTHER" id="PTHR45445:SF2">
    <property type="entry name" value="METHYLTRANSFERASE TYPE 11 DOMAIN-CONTAINING PROTEIN"/>
    <property type="match status" value="1"/>
</dbReference>
<dbReference type="InterPro" id="IPR029063">
    <property type="entry name" value="SAM-dependent_MTases_sf"/>
</dbReference>
<organism evidence="1 2">
    <name type="scientific">Hyalella azteca</name>
    <name type="common">Amphipod</name>
    <dbReference type="NCBI Taxonomy" id="294128"/>
    <lineage>
        <taxon>Eukaryota</taxon>
        <taxon>Metazoa</taxon>
        <taxon>Ecdysozoa</taxon>
        <taxon>Arthropoda</taxon>
        <taxon>Crustacea</taxon>
        <taxon>Multicrustacea</taxon>
        <taxon>Malacostraca</taxon>
        <taxon>Eumalacostraca</taxon>
        <taxon>Peracarida</taxon>
        <taxon>Amphipoda</taxon>
        <taxon>Senticaudata</taxon>
        <taxon>Talitrida</taxon>
        <taxon>Talitroidea</taxon>
        <taxon>Hyalellidae</taxon>
        <taxon>Hyalella</taxon>
    </lineage>
</organism>
<protein>
    <submittedName>
        <fullName evidence="2">Uncharacterized protein LOC125178838</fullName>
    </submittedName>
</protein>
<name>A0A979FQV3_HYAAZ</name>
<dbReference type="Proteomes" id="UP000694843">
    <property type="component" value="Unplaced"/>
</dbReference>
<keyword evidence="1" id="KW-1185">Reference proteome</keyword>
<dbReference type="RefSeq" id="XP_047739491.1">
    <property type="nucleotide sequence ID" value="XM_047883535.1"/>
</dbReference>
<dbReference type="SUPFAM" id="SSF53335">
    <property type="entry name" value="S-adenosyl-L-methionine-dependent methyltransferases"/>
    <property type="match status" value="1"/>
</dbReference>
<proteinExistence type="predicted"/>
<dbReference type="KEGG" id="hazt:125178838"/>